<keyword evidence="1" id="KW-0472">Membrane</keyword>
<keyword evidence="1" id="KW-1133">Transmembrane helix</keyword>
<evidence type="ECO:0000313" key="2">
    <source>
        <dbReference type="EMBL" id="SCZ76022.1"/>
    </source>
</evidence>
<dbReference type="RefSeq" id="WP_051194842.1">
    <property type="nucleotide sequence ID" value="NZ_FMWK01000001.1"/>
</dbReference>
<proteinExistence type="predicted"/>
<sequence>MAKTRFGSLDGIHQIRKKNVASTTLISAGLFILIFIGFLFAVSAASKGSVDEQKNNLSAAIDRAVMQCYVTEGRYPESFEYLKENYGIIYDDELFRVDYVIFGTNMKPDITIINIGER</sequence>
<evidence type="ECO:0000313" key="3">
    <source>
        <dbReference type="Proteomes" id="UP000199428"/>
    </source>
</evidence>
<accession>A0A1G5RPI0</accession>
<reference evidence="2 3" key="1">
    <citation type="submission" date="2016-10" db="EMBL/GenBank/DDBJ databases">
        <authorList>
            <person name="de Groot N.N."/>
        </authorList>
    </citation>
    <scope>NUCLEOTIDE SEQUENCE [LARGE SCALE GENOMIC DNA]</scope>
    <source>
        <strain evidence="2 3">DSM 10317</strain>
    </source>
</reference>
<evidence type="ECO:0000256" key="1">
    <source>
        <dbReference type="SAM" id="Phobius"/>
    </source>
</evidence>
<feature type="transmembrane region" description="Helical" evidence="1">
    <location>
        <begin position="20"/>
        <end position="42"/>
    </location>
</feature>
<dbReference type="EMBL" id="FMWK01000001">
    <property type="protein sequence ID" value="SCZ76022.1"/>
    <property type="molecule type" value="Genomic_DNA"/>
</dbReference>
<dbReference type="AlphaFoldDB" id="A0A1G5RPI0"/>
<gene>
    <name evidence="2" type="ORF">SAMN02910350_00038</name>
</gene>
<dbReference type="Proteomes" id="UP000199428">
    <property type="component" value="Unassembled WGS sequence"/>
</dbReference>
<keyword evidence="1" id="KW-0812">Transmembrane</keyword>
<name>A0A1G5RPI0_PSEXY</name>
<protein>
    <submittedName>
        <fullName evidence="2">Uncharacterized protein</fullName>
    </submittedName>
</protein>
<organism evidence="2 3">
    <name type="scientific">Pseudobutyrivibrio xylanivorans</name>
    <dbReference type="NCBI Taxonomy" id="185007"/>
    <lineage>
        <taxon>Bacteria</taxon>
        <taxon>Bacillati</taxon>
        <taxon>Bacillota</taxon>
        <taxon>Clostridia</taxon>
        <taxon>Lachnospirales</taxon>
        <taxon>Lachnospiraceae</taxon>
        <taxon>Pseudobutyrivibrio</taxon>
    </lineage>
</organism>